<feature type="binding site" evidence="2">
    <location>
        <begin position="209"/>
        <end position="211"/>
    </location>
    <ligand>
        <name>dihydroxyacetone phosphate</name>
        <dbReference type="ChEBI" id="CHEBI:57642"/>
    </ligand>
</feature>
<dbReference type="Pfam" id="PF01116">
    <property type="entry name" value="F_bP_aldolase"/>
    <property type="match status" value="1"/>
</dbReference>
<accession>A0A4Q9DIQ6</accession>
<feature type="binding site" evidence="3">
    <location>
        <position position="104"/>
    </location>
    <ligand>
        <name>Zn(2+)</name>
        <dbReference type="ChEBI" id="CHEBI:29105"/>
        <label>2</label>
    </ligand>
</feature>
<dbReference type="AlphaFoldDB" id="A0A4Q9DIQ6"/>
<keyword evidence="3" id="KW-0479">Metal-binding</keyword>
<feature type="binding site" evidence="3">
    <location>
        <position position="83"/>
    </location>
    <ligand>
        <name>Zn(2+)</name>
        <dbReference type="ChEBI" id="CHEBI:29105"/>
        <label>1</label>
        <note>catalytic</note>
    </ligand>
</feature>
<dbReference type="SUPFAM" id="SSF51569">
    <property type="entry name" value="Aldolase"/>
    <property type="match status" value="1"/>
</dbReference>
<protein>
    <submittedName>
        <fullName evidence="4">Class II fructose-bisphosphate aldolase</fullName>
    </submittedName>
</protein>
<dbReference type="CDD" id="cd00947">
    <property type="entry name" value="TBP_aldolase_IIB"/>
    <property type="match status" value="1"/>
</dbReference>
<feature type="binding site" evidence="3">
    <location>
        <position position="208"/>
    </location>
    <ligand>
        <name>Zn(2+)</name>
        <dbReference type="ChEBI" id="CHEBI:29105"/>
        <label>1</label>
        <note>catalytic</note>
    </ligand>
</feature>
<dbReference type="EMBL" id="SIRE01000021">
    <property type="protein sequence ID" value="TBL73272.1"/>
    <property type="molecule type" value="Genomic_DNA"/>
</dbReference>
<comment type="caution">
    <text evidence="4">The sequence shown here is derived from an EMBL/GenBank/DDBJ whole genome shotgun (WGS) entry which is preliminary data.</text>
</comment>
<proteinExistence type="predicted"/>
<feature type="binding site" evidence="2">
    <location>
        <begin position="230"/>
        <end position="233"/>
    </location>
    <ligand>
        <name>dihydroxyacetone phosphate</name>
        <dbReference type="ChEBI" id="CHEBI:57642"/>
    </ligand>
</feature>
<dbReference type="Gene3D" id="3.20.20.70">
    <property type="entry name" value="Aldolase class I"/>
    <property type="match status" value="1"/>
</dbReference>
<dbReference type="GO" id="GO:0005975">
    <property type="term" value="P:carbohydrate metabolic process"/>
    <property type="evidence" value="ECO:0007669"/>
    <property type="project" value="InterPro"/>
</dbReference>
<dbReference type="InterPro" id="IPR050246">
    <property type="entry name" value="Class_II_FBP_aldolase"/>
</dbReference>
<feature type="binding site" evidence="2">
    <location>
        <position position="181"/>
    </location>
    <ligand>
        <name>dihydroxyacetone phosphate</name>
        <dbReference type="ChEBI" id="CHEBI:57642"/>
    </ligand>
</feature>
<dbReference type="PROSITE" id="PS00602">
    <property type="entry name" value="ALDOLASE_CLASS_II_1"/>
    <property type="match status" value="1"/>
</dbReference>
<feature type="binding site" evidence="3">
    <location>
        <position position="134"/>
    </location>
    <ligand>
        <name>Zn(2+)</name>
        <dbReference type="ChEBI" id="CHEBI:29105"/>
        <label>2</label>
    </ligand>
</feature>
<keyword evidence="3" id="KW-0862">Zinc</keyword>
<dbReference type="InterPro" id="IPR000771">
    <property type="entry name" value="FBA_II"/>
</dbReference>
<comment type="cofactor">
    <cofactor evidence="3">
        <name>Zn(2+)</name>
        <dbReference type="ChEBI" id="CHEBI:29105"/>
    </cofactor>
    <text evidence="3">Binds 2 Zn(2+) ions per subunit. One is catalytic and the other provides a structural contribution.</text>
</comment>
<keyword evidence="5" id="KW-1185">Reference proteome</keyword>
<reference evidence="4 5" key="1">
    <citation type="submission" date="2019-02" db="EMBL/GenBank/DDBJ databases">
        <title>Paenibacillus sp. nov., isolated from surface-sterilized tissue of Thalictrum simplex L.</title>
        <authorList>
            <person name="Tuo L."/>
        </authorList>
    </citation>
    <scope>NUCLEOTIDE SEQUENCE [LARGE SCALE GENOMIC DNA]</scope>
    <source>
        <strain evidence="4 5">N2SHLJ1</strain>
    </source>
</reference>
<feature type="binding site" evidence="3">
    <location>
        <position position="180"/>
    </location>
    <ligand>
        <name>Zn(2+)</name>
        <dbReference type="ChEBI" id="CHEBI:29105"/>
        <label>1</label>
        <note>catalytic</note>
    </ligand>
</feature>
<evidence type="ECO:0000256" key="2">
    <source>
        <dbReference type="PIRSR" id="PIRSR001359-2"/>
    </source>
</evidence>
<evidence type="ECO:0000256" key="1">
    <source>
        <dbReference type="PIRSR" id="PIRSR001359-1"/>
    </source>
</evidence>
<name>A0A4Q9DIQ6_9BACL</name>
<dbReference type="Proteomes" id="UP000293142">
    <property type="component" value="Unassembled WGS sequence"/>
</dbReference>
<dbReference type="PIRSF" id="PIRSF001359">
    <property type="entry name" value="F_bP_aldolase_II"/>
    <property type="match status" value="1"/>
</dbReference>
<dbReference type="PANTHER" id="PTHR30304">
    <property type="entry name" value="D-TAGATOSE-1,6-BISPHOSPHATE ALDOLASE"/>
    <property type="match status" value="1"/>
</dbReference>
<dbReference type="RefSeq" id="WP_131016505.1">
    <property type="nucleotide sequence ID" value="NZ_SIRE01000021.1"/>
</dbReference>
<evidence type="ECO:0000256" key="3">
    <source>
        <dbReference type="PIRSR" id="PIRSR001359-3"/>
    </source>
</evidence>
<dbReference type="PANTHER" id="PTHR30304:SF0">
    <property type="entry name" value="D-TAGATOSE-1,6-BISPHOSPHATE ALDOLASE SUBUNIT GATY-RELATED"/>
    <property type="match status" value="1"/>
</dbReference>
<dbReference type="InterPro" id="IPR013785">
    <property type="entry name" value="Aldolase_TIM"/>
</dbReference>
<organism evidence="4 5">
    <name type="scientific">Paenibacillus thalictri</name>
    <dbReference type="NCBI Taxonomy" id="2527873"/>
    <lineage>
        <taxon>Bacteria</taxon>
        <taxon>Bacillati</taxon>
        <taxon>Bacillota</taxon>
        <taxon>Bacilli</taxon>
        <taxon>Bacillales</taxon>
        <taxon>Paenibacillaceae</taxon>
        <taxon>Paenibacillus</taxon>
    </lineage>
</organism>
<evidence type="ECO:0000313" key="5">
    <source>
        <dbReference type="Proteomes" id="UP000293142"/>
    </source>
</evidence>
<dbReference type="NCBIfam" id="TIGR00167">
    <property type="entry name" value="cbbA"/>
    <property type="match status" value="1"/>
</dbReference>
<evidence type="ECO:0000313" key="4">
    <source>
        <dbReference type="EMBL" id="TBL73272.1"/>
    </source>
</evidence>
<dbReference type="OrthoDB" id="9803995at2"/>
<feature type="active site" description="Proton donor" evidence="1">
    <location>
        <position position="82"/>
    </location>
</feature>
<dbReference type="GO" id="GO:0008270">
    <property type="term" value="F:zinc ion binding"/>
    <property type="evidence" value="ECO:0007669"/>
    <property type="project" value="InterPro"/>
</dbReference>
<sequence>MQLVSGIELMQDAAQRNYAIGAFSAHTGEMIQGILEAAEEERSPVLIQIGQRAIRNSGFAGLIHNIEFFGKRTNVPVIIHLDHGKSYEQAIAAIQAGCTSVMYDGSHHPLETNISHTKDVVRAAHAVGVAVEAELGKIAGVEDDLSVDEQDAYYTDPAQALEFYQATQVDSLAVAIGSAHGLYKQTPKLDTDRLNTISRQLGIPIVLHGGSGIPDDQIRLAIQHGIRKINVDTELRAAYTEGVREAVETYGSAYDVYPFAHQGMQRMKEIVKQKIRVFGSNGKA</sequence>
<dbReference type="GO" id="GO:0016832">
    <property type="term" value="F:aldehyde-lyase activity"/>
    <property type="evidence" value="ECO:0007669"/>
    <property type="project" value="InterPro"/>
</dbReference>
<gene>
    <name evidence="4" type="ORF">EYB31_26690</name>
</gene>